<reference evidence="1" key="1">
    <citation type="journal article" date="2022" name="bioRxiv">
        <title>Population genetic analysis of Ophidiomyces ophidiicola, the causative agent of snake fungal disease, indicates recent introductions to the USA.</title>
        <authorList>
            <person name="Ladner J.T."/>
            <person name="Palmer J.M."/>
            <person name="Ettinger C.L."/>
            <person name="Stajich J.E."/>
            <person name="Farrell T.M."/>
            <person name="Glorioso B.M."/>
            <person name="Lawson B."/>
            <person name="Price S.J."/>
            <person name="Stengle A.G."/>
            <person name="Grear D.A."/>
            <person name="Lorch J.M."/>
        </authorList>
    </citation>
    <scope>NUCLEOTIDE SEQUENCE</scope>
    <source>
        <strain evidence="1">NWHC 24266-5</strain>
    </source>
</reference>
<proteinExistence type="predicted"/>
<dbReference type="EMBL" id="JALBCA010000095">
    <property type="protein sequence ID" value="KAI2383234.1"/>
    <property type="molecule type" value="Genomic_DNA"/>
</dbReference>
<gene>
    <name evidence="1" type="primary">REV1</name>
    <name evidence="1" type="ORF">LOY88_005403</name>
</gene>
<organism evidence="1">
    <name type="scientific">Ophidiomyces ophidiicola</name>
    <dbReference type="NCBI Taxonomy" id="1387563"/>
    <lineage>
        <taxon>Eukaryota</taxon>
        <taxon>Fungi</taxon>
        <taxon>Dikarya</taxon>
        <taxon>Ascomycota</taxon>
        <taxon>Pezizomycotina</taxon>
        <taxon>Eurotiomycetes</taxon>
        <taxon>Eurotiomycetidae</taxon>
        <taxon>Onygenales</taxon>
        <taxon>Onygenaceae</taxon>
        <taxon>Ophidiomyces</taxon>
    </lineage>
</organism>
<name>A0ACB8UQX7_9EURO</name>
<accession>A0ACB8UQX7</accession>
<evidence type="ECO:0000313" key="1">
    <source>
        <dbReference type="EMBL" id="KAI2383234.1"/>
    </source>
</evidence>
<comment type="caution">
    <text evidence="1">The sequence shown here is derived from an EMBL/GenBank/DDBJ whole genome shotgun (WGS) entry which is preliminary data.</text>
</comment>
<sequence>MGSRLESGSSTVRKRIENHTFDGEDGEEYGASNFGGFGDYFRRKKLKLQNLDAEIRTTSPNNPPIFRGVVAHVNGYTQPSLNDLHRLIVSHGGGFLQYLDGKTAATHIIASSLTPKKREEFRKYRIVKPAWVVESVEAGKLLPWDSFRVIDGGVSQKVLRFGNEGQILSQHKSQSSSYRDQTKSSWYNSQISQQDVSIRAIDNRKGPTASPSHPNPTTNDPIQLETEKLDEDNVSLADPLRRADSLGVIGLSENNADVPMTSEKYNEHLLSNPLMRNSSVVNPDFIQQYYRESRLHHLSTWKAELKAKLREATLSKIPPTIVAKKGVFRDRRYILHVDFDCFFASVSIRKHPHLVDKPVAIAHGSGGGSEIASCNYPARAFGVKNGMWMQGALKLCSELTVLPYDFPAYEDASRKFYEAILDIEGIIQSVSIDEAFIDISNLCFDAAGSDGRGAASEDSIWREQAKADEVAHGLRDSVKRQTGCEVSVGIGGNILQAKLALRKAKPAGQFQLKPEDVLDFIGDISVQQLPGVAYSLGAKLGELNIKVVKDIRQLPKERLIANMGPKTGMKLWEYARGIDHSEVGDVTPRKSVSAEINWGIRFVTQEQAEQFVCNLCDELHRRLVENGVKGKQLTMRIMRRSSDAPLEPPKHLGHGKCDTFNKSIVLGVATNSNDKLGKEAVAILRHFNFAPGDLRGLGVQMTKLEPIKHDASGEMQNSQRQLDFGVSSPRKRAMSSDLDEITTPKKQECHLFVDNAPILTDESQKPLNVTGTQFILPSQVNSQALAELPGDIRSKLVSMRKRPRPTLQESESPSKRLLKPASPVALPHRSQLDLETLDALPEDVRAEVLAQYGLSSDSPPRPSAGSKKKRSKASTTPTKSRANRDHSRPTTSKGRGNATLMQSNFILGRPSPSTSLPVDEDQGGSSVIDEGIESISEDFLAALPEDIRREVVEEQKRARLQKRGGLNIPDARKPAAPKPAGRPPEQKLLHFAPPPPKPTFTSRKLSSLPDLRDAMSEWYNSFQAEGPFEEDVSALAKYLRRVILEERDVAKAVAVVKWLDWLLDSSDDTDEDADGLSEAEQSKSLDAWKSALHRIRGDVNAAVGQRGLPLVEFT</sequence>
<protein>
    <submittedName>
        <fullName evidence="1">Deoxycytidyl transferase</fullName>
    </submittedName>
</protein>
<keyword evidence="1" id="KW-0808">Transferase</keyword>